<dbReference type="Gene3D" id="3.20.20.70">
    <property type="entry name" value="Aldolase class I"/>
    <property type="match status" value="1"/>
</dbReference>
<dbReference type="GO" id="GO:0003849">
    <property type="term" value="F:3-deoxy-7-phosphoheptulonate synthase activity"/>
    <property type="evidence" value="ECO:0007669"/>
    <property type="project" value="UniProtKB-EC"/>
</dbReference>
<dbReference type="InterPro" id="IPR002480">
    <property type="entry name" value="DAHP_synth_2"/>
</dbReference>
<dbReference type="GO" id="GO:0009073">
    <property type="term" value="P:aromatic amino acid family biosynthetic process"/>
    <property type="evidence" value="ECO:0007669"/>
    <property type="project" value="InterPro"/>
</dbReference>
<evidence type="ECO:0000256" key="3">
    <source>
        <dbReference type="PIRSR" id="PIRSR602480-1"/>
    </source>
</evidence>
<dbReference type="PANTHER" id="PTHR21337:SF0">
    <property type="entry name" value="PHOSPHO-2-DEHYDRO-3-DEOXYHEPTONATE ALDOLASE"/>
    <property type="match status" value="1"/>
</dbReference>
<dbReference type="PANTHER" id="PTHR21337">
    <property type="entry name" value="PHOSPHO-2-DEHYDRO-3-DEOXYHEPTONATE ALDOLASE 1, 2"/>
    <property type="match status" value="1"/>
</dbReference>
<dbReference type="AlphaFoldDB" id="A0A4Q9G5X0"/>
<evidence type="ECO:0000256" key="1">
    <source>
        <dbReference type="ARBA" id="ARBA00008911"/>
    </source>
</evidence>
<dbReference type="InterPro" id="IPR013785">
    <property type="entry name" value="Aldolase_TIM"/>
</dbReference>
<keyword evidence="3" id="KW-0104">Cadmium</keyword>
<sequence>MTPEPRKTAANPSWDKAGWRAYPRVQMPDYTDPAALQAAEAQLRRYPPLVFAGEARRLKAELAQAAQGRAFLLQGGDCAESFAEFSADNIRDTFKVLLQMAVVLTWGAQMPVIKVGRMAGQFAKPRSAPTETIGGVELPSYRGDIINGFDFTAESRMPDPQRMLAAYTQAAASLNLLRAFSTGGFADMHRVQSWIADFVGGPEAAKYRDIAGRISDAMAFMQAAGVNSDTAHQLSKVDFYTSHEALLLEYEEALARIDSTTGLPVAGSGHMIWIGDRTRQPDGAHVEFCRGVQNPIGLKCGPTTTADDLKVLMARLNPDNEPGRLTLIARFGAGQVGDHLPRLIRTVQAEGANVVWSCDPMHGNVIKSSTGYKTRAFDSILREVREFFAVHKAEGTIPGGVHFEMTGQDVTECTGGVRAVTDEDLSDRYHTACDPRLNASQSLELAFLVAEELRNRREAAAHPQPDALAG</sequence>
<keyword evidence="2 4" id="KW-0808">Transferase</keyword>
<keyword evidence="3" id="KW-0464">Manganese</keyword>
<dbReference type="EMBL" id="SISK01000001">
    <property type="protein sequence ID" value="TBN44147.1"/>
    <property type="molecule type" value="Genomic_DNA"/>
</dbReference>
<comment type="cofactor">
    <cofactor evidence="3">
        <name>Mn(2+)</name>
        <dbReference type="ChEBI" id="CHEBI:29035"/>
    </cofactor>
    <cofactor evidence="3">
        <name>Co(2+)</name>
        <dbReference type="ChEBI" id="CHEBI:48828"/>
    </cofactor>
    <cofactor evidence="3">
        <name>Cd(2+)</name>
        <dbReference type="ChEBI" id="CHEBI:48775"/>
    </cofactor>
    <text evidence="3">Binds 1 divalent cation per subunit. The enzyme is active with manganese, cobalt or cadmium ions.</text>
</comment>
<comment type="similarity">
    <text evidence="1 4">Belongs to the class-II DAHP synthase family.</text>
</comment>
<reference evidence="5 6" key="1">
    <citation type="submission" date="2019-02" db="EMBL/GenBank/DDBJ databases">
        <title>Paracoccus subflavus sp. nov., isolated from marine sediment of the Pacific Ocean.</title>
        <authorList>
            <person name="Zhang G."/>
        </authorList>
    </citation>
    <scope>NUCLEOTIDE SEQUENCE [LARGE SCALE GENOMIC DNA]</scope>
    <source>
        <strain evidence="5 6">GY0581</strain>
    </source>
</reference>
<comment type="caution">
    <text evidence="5">The sequence shown here is derived from an EMBL/GenBank/DDBJ whole genome shotgun (WGS) entry which is preliminary data.</text>
</comment>
<dbReference type="SUPFAM" id="SSF51569">
    <property type="entry name" value="Aldolase"/>
    <property type="match status" value="1"/>
</dbReference>
<keyword evidence="6" id="KW-1185">Reference proteome</keyword>
<feature type="binding site" evidence="3">
    <location>
        <position position="362"/>
    </location>
    <ligand>
        <name>Mn(2+)</name>
        <dbReference type="ChEBI" id="CHEBI:29035"/>
    </ligand>
</feature>
<evidence type="ECO:0000256" key="2">
    <source>
        <dbReference type="ARBA" id="ARBA00022679"/>
    </source>
</evidence>
<dbReference type="Proteomes" id="UP000293520">
    <property type="component" value="Unassembled WGS sequence"/>
</dbReference>
<evidence type="ECO:0000256" key="4">
    <source>
        <dbReference type="RuleBase" id="RU363071"/>
    </source>
</evidence>
<keyword evidence="3" id="KW-0170">Cobalt</keyword>
<feature type="binding site" evidence="3">
    <location>
        <position position="299"/>
    </location>
    <ligand>
        <name>phosphoenolpyruvate</name>
        <dbReference type="ChEBI" id="CHEBI:58702"/>
    </ligand>
</feature>
<evidence type="ECO:0000313" key="5">
    <source>
        <dbReference type="EMBL" id="TBN44147.1"/>
    </source>
</evidence>
<comment type="catalytic activity">
    <reaction evidence="4">
        <text>D-erythrose 4-phosphate + phosphoenolpyruvate + H2O = 7-phospho-2-dehydro-3-deoxy-D-arabino-heptonate + phosphate</text>
        <dbReference type="Rhea" id="RHEA:14717"/>
        <dbReference type="ChEBI" id="CHEBI:15377"/>
        <dbReference type="ChEBI" id="CHEBI:16897"/>
        <dbReference type="ChEBI" id="CHEBI:43474"/>
        <dbReference type="ChEBI" id="CHEBI:58394"/>
        <dbReference type="ChEBI" id="CHEBI:58702"/>
        <dbReference type="EC" id="2.5.1.54"/>
    </reaction>
</comment>
<organism evidence="5 6">
    <name type="scientific">Paracoccus subflavus</name>
    <dbReference type="NCBI Taxonomy" id="2528244"/>
    <lineage>
        <taxon>Bacteria</taxon>
        <taxon>Pseudomonadati</taxon>
        <taxon>Pseudomonadota</taxon>
        <taxon>Alphaproteobacteria</taxon>
        <taxon>Rhodobacterales</taxon>
        <taxon>Paracoccaceae</taxon>
        <taxon>Paracoccus</taxon>
    </lineage>
</organism>
<dbReference type="OrthoDB" id="9766852at2"/>
<feature type="binding site" evidence="3">
    <location>
        <position position="330"/>
    </location>
    <ligand>
        <name>phosphoenolpyruvate</name>
        <dbReference type="ChEBI" id="CHEBI:58702"/>
    </ligand>
</feature>
<dbReference type="NCBIfam" id="TIGR01358">
    <property type="entry name" value="DAHP_synth_II"/>
    <property type="match status" value="1"/>
</dbReference>
<feature type="binding site" evidence="3">
    <location>
        <position position="404"/>
    </location>
    <ligand>
        <name>Mn(2+)</name>
        <dbReference type="ChEBI" id="CHEBI:29035"/>
    </ligand>
</feature>
<proteinExistence type="inferred from homology"/>
<accession>A0A4Q9G5X0</accession>
<name>A0A4Q9G5X0_9RHOB</name>
<gene>
    <name evidence="5" type="ORF">EYE42_02335</name>
</gene>
<dbReference type="Pfam" id="PF01474">
    <property type="entry name" value="DAHP_synth_2"/>
    <property type="match status" value="1"/>
</dbReference>
<dbReference type="EC" id="2.5.1.54" evidence="4"/>
<feature type="binding site" evidence="3">
    <location>
        <position position="117"/>
    </location>
    <ligand>
        <name>phosphoenolpyruvate</name>
        <dbReference type="ChEBI" id="CHEBI:58702"/>
    </ligand>
</feature>
<feature type="binding site" evidence="3">
    <location>
        <position position="434"/>
    </location>
    <ligand>
        <name>Mn(2+)</name>
        <dbReference type="ChEBI" id="CHEBI:29035"/>
    </ligand>
</feature>
<feature type="binding site" evidence="3">
    <location>
        <position position="78"/>
    </location>
    <ligand>
        <name>Mn(2+)</name>
        <dbReference type="ChEBI" id="CHEBI:29035"/>
    </ligand>
</feature>
<evidence type="ECO:0000313" key="6">
    <source>
        <dbReference type="Proteomes" id="UP000293520"/>
    </source>
</evidence>
<protein>
    <recommendedName>
        <fullName evidence="4">Phospho-2-dehydro-3-deoxyheptonate aldolase</fullName>
        <ecNumber evidence="4">2.5.1.54</ecNumber>
    </recommendedName>
</protein>